<dbReference type="RefSeq" id="XP_060453973.1">
    <property type="nucleotide sequence ID" value="XM_060597040.1"/>
</dbReference>
<proteinExistence type="predicted"/>
<accession>A0AA48I3J7</accession>
<protein>
    <submittedName>
        <fullName evidence="1">Uncharacterized protein</fullName>
    </submittedName>
</protein>
<gene>
    <name evidence="1" type="ORF">CcaverHIS019_0200690</name>
</gene>
<evidence type="ECO:0000313" key="2">
    <source>
        <dbReference type="Proteomes" id="UP001233271"/>
    </source>
</evidence>
<name>A0AA48I3J7_9TREE</name>
<dbReference type="GeneID" id="85492578"/>
<keyword evidence="2" id="KW-1185">Reference proteome</keyword>
<dbReference type="AlphaFoldDB" id="A0AA48I3J7"/>
<dbReference type="KEGG" id="ccac:CcaHIS019_0200690"/>
<organism evidence="1 2">
    <name type="scientific">Cutaneotrichosporon cavernicola</name>
    <dbReference type="NCBI Taxonomy" id="279322"/>
    <lineage>
        <taxon>Eukaryota</taxon>
        <taxon>Fungi</taxon>
        <taxon>Dikarya</taxon>
        <taxon>Basidiomycota</taxon>
        <taxon>Agaricomycotina</taxon>
        <taxon>Tremellomycetes</taxon>
        <taxon>Trichosporonales</taxon>
        <taxon>Trichosporonaceae</taxon>
        <taxon>Cutaneotrichosporon</taxon>
    </lineage>
</organism>
<reference evidence="1" key="1">
    <citation type="journal article" date="2023" name="BMC Genomics">
        <title>Chromosome-level genome assemblies of Cutaneotrichosporon spp. (Trichosporonales, Basidiomycota) reveal imbalanced evolution between nucleotide sequences and chromosome synteny.</title>
        <authorList>
            <person name="Kobayashi Y."/>
            <person name="Kayamori A."/>
            <person name="Aoki K."/>
            <person name="Shiwa Y."/>
            <person name="Matsutani M."/>
            <person name="Fujita N."/>
            <person name="Sugita T."/>
            <person name="Iwasaki W."/>
            <person name="Tanaka N."/>
            <person name="Takashima M."/>
        </authorList>
    </citation>
    <scope>NUCLEOTIDE SEQUENCE</scope>
    <source>
        <strain evidence="1">HIS019</strain>
    </source>
</reference>
<evidence type="ECO:0000313" key="1">
    <source>
        <dbReference type="EMBL" id="BEI88707.1"/>
    </source>
</evidence>
<dbReference type="Proteomes" id="UP001233271">
    <property type="component" value="Chromosome 2"/>
</dbReference>
<sequence>MTYPTSMPIARPLPAIKLVTPHGASYSFTRAQLKKAAPRLAALGDVVHLRDVRIENWNVLDPFTNLVRTGRVAFEYLPPSDAFLLIEFLLKWDATYALDALLQRAIFGVWAGEVSPELAFGLAAAAGRRDRARDVLDTKSLCSPLPGWWKSRVPEACKIAYEHAYITTAHLPEQLEVIGDVFEKTFK</sequence>
<dbReference type="EMBL" id="AP028213">
    <property type="protein sequence ID" value="BEI88707.1"/>
    <property type="molecule type" value="Genomic_DNA"/>
</dbReference>